<sequence length="172" mass="19657">MTLFRQLADVIFGLCLSPKLVGGCRLRLLNRWLEIAHAQHLSPFLVEVFAVWPFSEIVQIIQVDRVYQLLAVAKAPLLTSRALGHKPLHLVAAWLANESSWSVEESGHVKLWSDAPIQCLVLLDLPQNTVWLSWLTWVLSFLTELRRRPAKLRVRFVPGSRLSLFPFCRALL</sequence>
<gene>
    <name evidence="1" type="ORF">BN869_000006466_1</name>
</gene>
<dbReference type="EMBL" id="CDPU01000018">
    <property type="protein sequence ID" value="CEO50408.1"/>
    <property type="molecule type" value="Genomic_DNA"/>
</dbReference>
<organism evidence="1">
    <name type="scientific">Bionectria ochroleuca</name>
    <name type="common">Gliocladium roseum</name>
    <dbReference type="NCBI Taxonomy" id="29856"/>
    <lineage>
        <taxon>Eukaryota</taxon>
        <taxon>Fungi</taxon>
        <taxon>Dikarya</taxon>
        <taxon>Ascomycota</taxon>
        <taxon>Pezizomycotina</taxon>
        <taxon>Sordariomycetes</taxon>
        <taxon>Hypocreomycetidae</taxon>
        <taxon>Hypocreales</taxon>
        <taxon>Bionectriaceae</taxon>
        <taxon>Clonostachys</taxon>
    </lineage>
</organism>
<protein>
    <submittedName>
        <fullName evidence="1">Uncharacterized protein</fullName>
    </submittedName>
</protein>
<accession>A0A0B7JZ67</accession>
<proteinExistence type="predicted"/>
<name>A0A0B7JZ67_BIOOC</name>
<reference evidence="1" key="1">
    <citation type="submission" date="2015-01" db="EMBL/GenBank/DDBJ databases">
        <authorList>
            <person name="Durling Mikael"/>
        </authorList>
    </citation>
    <scope>NUCLEOTIDE SEQUENCE</scope>
</reference>
<evidence type="ECO:0000313" key="1">
    <source>
        <dbReference type="EMBL" id="CEO50408.1"/>
    </source>
</evidence>
<dbReference type="AlphaFoldDB" id="A0A0B7JZ67"/>